<dbReference type="SUPFAM" id="SSF51658">
    <property type="entry name" value="Xylose isomerase-like"/>
    <property type="match status" value="1"/>
</dbReference>
<dbReference type="Proteomes" id="UP001500016">
    <property type="component" value="Unassembled WGS sequence"/>
</dbReference>
<keyword evidence="2" id="KW-0413">Isomerase</keyword>
<dbReference type="EMBL" id="BAAAPE010000001">
    <property type="protein sequence ID" value="GAA2061877.1"/>
    <property type="molecule type" value="Genomic_DNA"/>
</dbReference>
<organism evidence="2 3">
    <name type="scientific">Streptomyces albiaxialis</name>
    <dbReference type="NCBI Taxonomy" id="329523"/>
    <lineage>
        <taxon>Bacteria</taxon>
        <taxon>Bacillati</taxon>
        <taxon>Actinomycetota</taxon>
        <taxon>Actinomycetes</taxon>
        <taxon>Kitasatosporales</taxon>
        <taxon>Streptomycetaceae</taxon>
        <taxon>Streptomyces</taxon>
    </lineage>
</organism>
<evidence type="ECO:0000313" key="2">
    <source>
        <dbReference type="EMBL" id="GAA2061877.1"/>
    </source>
</evidence>
<reference evidence="2 3" key="1">
    <citation type="journal article" date="2019" name="Int. J. Syst. Evol. Microbiol.">
        <title>The Global Catalogue of Microorganisms (GCM) 10K type strain sequencing project: providing services to taxonomists for standard genome sequencing and annotation.</title>
        <authorList>
            <consortium name="The Broad Institute Genomics Platform"/>
            <consortium name="The Broad Institute Genome Sequencing Center for Infectious Disease"/>
            <person name="Wu L."/>
            <person name="Ma J."/>
        </authorList>
    </citation>
    <scope>NUCLEOTIDE SEQUENCE [LARGE SCALE GENOMIC DNA]</scope>
    <source>
        <strain evidence="2 3">JCM 15478</strain>
    </source>
</reference>
<dbReference type="InterPro" id="IPR013022">
    <property type="entry name" value="Xyl_isomerase-like_TIM-brl"/>
</dbReference>
<gene>
    <name evidence="2" type="ORF">GCM10009801_04520</name>
</gene>
<dbReference type="Pfam" id="PF01261">
    <property type="entry name" value="AP_endonuc_2"/>
    <property type="match status" value="1"/>
</dbReference>
<dbReference type="GO" id="GO:0016853">
    <property type="term" value="F:isomerase activity"/>
    <property type="evidence" value="ECO:0007669"/>
    <property type="project" value="UniProtKB-KW"/>
</dbReference>
<dbReference type="PANTHER" id="PTHR12110:SF41">
    <property type="entry name" value="INOSOSE DEHYDRATASE"/>
    <property type="match status" value="1"/>
</dbReference>
<proteinExistence type="predicted"/>
<feature type="domain" description="Xylose isomerase-like TIM barrel" evidence="1">
    <location>
        <begin position="46"/>
        <end position="305"/>
    </location>
</feature>
<sequence length="313" mass="34420">MTAHAPVKFGVDLITFYNPSFWDLPDENAIQELSDRDPEAIWRKILDAAAEAGITSLEVTFGPADTDSIRRAFGGPEEFRKELEGRGMELKSAFYLEGSWEPDADRGAIADSAAAYARFIKEAGGDVLVAAPPMRTTWNARPPVFADFDLMKNVADIAHVVGHASLQEGVTTALHTEAHSTFCTARDVDLLMALTDPLFVSLCPDTGHLALSGGEPSHIVSRHRERVVLSHWKDATGPAPLRVPIDESIHDEHREYFRRVGAGSVDWFSWGRLMREIGFTDLALLELDAVADPVAEITAAREFIERSLAPVFP</sequence>
<dbReference type="PANTHER" id="PTHR12110">
    <property type="entry name" value="HYDROXYPYRUVATE ISOMERASE"/>
    <property type="match status" value="1"/>
</dbReference>
<comment type="caution">
    <text evidence="2">The sequence shown here is derived from an EMBL/GenBank/DDBJ whole genome shotgun (WGS) entry which is preliminary data.</text>
</comment>
<dbReference type="InterPro" id="IPR036237">
    <property type="entry name" value="Xyl_isomerase-like_sf"/>
</dbReference>
<dbReference type="Gene3D" id="3.20.20.150">
    <property type="entry name" value="Divalent-metal-dependent TIM barrel enzymes"/>
    <property type="match status" value="1"/>
</dbReference>
<protein>
    <submittedName>
        <fullName evidence="2">Sugar phosphate isomerase/epimerase</fullName>
    </submittedName>
</protein>
<dbReference type="RefSeq" id="WP_344523335.1">
    <property type="nucleotide sequence ID" value="NZ_BAAAPE010000001.1"/>
</dbReference>
<accession>A0ABN2VH71</accession>
<keyword evidence="3" id="KW-1185">Reference proteome</keyword>
<name>A0ABN2VH71_9ACTN</name>
<evidence type="ECO:0000259" key="1">
    <source>
        <dbReference type="Pfam" id="PF01261"/>
    </source>
</evidence>
<evidence type="ECO:0000313" key="3">
    <source>
        <dbReference type="Proteomes" id="UP001500016"/>
    </source>
</evidence>
<dbReference type="InterPro" id="IPR050312">
    <property type="entry name" value="IolE/XylAMocC-like"/>
</dbReference>